<accession>A0ABT2HI57</accession>
<dbReference type="RefSeq" id="WP_141862429.1">
    <property type="nucleotide sequence ID" value="NZ_BMNV01000001.1"/>
</dbReference>
<comment type="caution">
    <text evidence="1">The sequence shown here is derived from an EMBL/GenBank/DDBJ whole genome shotgun (WGS) entry which is preliminary data.</text>
</comment>
<dbReference type="EMBL" id="JANVAD010000004">
    <property type="protein sequence ID" value="MCS6522957.1"/>
    <property type="molecule type" value="Genomic_DNA"/>
</dbReference>
<gene>
    <name evidence="1" type="ORF">NYQ28_10320</name>
</gene>
<reference evidence="1 2" key="1">
    <citation type="submission" date="2022-08" db="EMBL/GenBank/DDBJ databases">
        <title>Taxonomy of Curtobacterium flaccumfaciens.</title>
        <authorList>
            <person name="Osdaghi E."/>
            <person name="Taghavi S.M."/>
            <person name="Hamidizade M."/>
            <person name="Abachi H."/>
            <person name="Fazliarab A."/>
            <person name="Baeyen S."/>
            <person name="Portier P."/>
            <person name="Van Vaerenbergh J."/>
            <person name="Jacques M.-A."/>
        </authorList>
    </citation>
    <scope>NUCLEOTIDE SEQUENCE [LARGE SCALE GENOMIC DNA]</scope>
    <source>
        <strain evidence="1 2">LMG8786T</strain>
    </source>
</reference>
<keyword evidence="2" id="KW-1185">Reference proteome</keyword>
<proteinExistence type="predicted"/>
<evidence type="ECO:0000313" key="2">
    <source>
        <dbReference type="Proteomes" id="UP001652264"/>
    </source>
</evidence>
<organism evidence="1 2">
    <name type="scientific">Curtobacterium citreum</name>
    <dbReference type="NCBI Taxonomy" id="2036"/>
    <lineage>
        <taxon>Bacteria</taxon>
        <taxon>Bacillati</taxon>
        <taxon>Actinomycetota</taxon>
        <taxon>Actinomycetes</taxon>
        <taxon>Micrococcales</taxon>
        <taxon>Microbacteriaceae</taxon>
        <taxon>Curtobacterium</taxon>
    </lineage>
</organism>
<sequence>MADDGRTGSAAAAVQRTRDLLDAAADRLRDAGVRDEALAEYVEPRAVLGIRRDPTMRPLGRVWRVGALLLGSSAETTGRVWATARITRVTDPGRTQFVSVSAEVRRAYRAAAAKGHFRENDTVNHGAVPIPLDDTLVDADGVLAVVDGEPVVRWSPTAGTVPLDGYLRDRVALLVDPPRGATD</sequence>
<dbReference type="Proteomes" id="UP001652264">
    <property type="component" value="Unassembled WGS sequence"/>
</dbReference>
<evidence type="ECO:0000313" key="1">
    <source>
        <dbReference type="EMBL" id="MCS6522957.1"/>
    </source>
</evidence>
<evidence type="ECO:0008006" key="3">
    <source>
        <dbReference type="Google" id="ProtNLM"/>
    </source>
</evidence>
<name>A0ABT2HI57_9MICO</name>
<protein>
    <recommendedName>
        <fullName evidence="3">Glutaminase</fullName>
    </recommendedName>
</protein>
<dbReference type="GeneID" id="95324926"/>